<proteinExistence type="predicted"/>
<dbReference type="EMBL" id="PQIB02000009">
    <property type="protein sequence ID" value="RLN00262.1"/>
    <property type="molecule type" value="Genomic_DNA"/>
</dbReference>
<sequence>MRWMQKHFHETYSIAHLLNTNSGLKPGDFITPRRPLTCYPLDPTSSDIDRSIQYSAGLSPVKPTNPERWRILANPSCPPLLCRSLLYACRAGRSSLHLQHGPPPAAACLPPAIDFAGPFANSNSFAAAAQASYSSSRVCSSRRSQHTLSPPPPPAESWRRARASPASSGVLTHIHIALLATDLRSPDGLPLPALPAVASTSRGSSTPHLPFPSLPALFPVAYPLHQKRFIRVSLAAAQIEFLLDNLIFSHP</sequence>
<evidence type="ECO:0000313" key="3">
    <source>
        <dbReference type="Proteomes" id="UP000275267"/>
    </source>
</evidence>
<evidence type="ECO:0000313" key="2">
    <source>
        <dbReference type="EMBL" id="RLN00262.1"/>
    </source>
</evidence>
<gene>
    <name evidence="2" type="ORF">C2845_PM06G20580</name>
</gene>
<comment type="caution">
    <text evidence="2">The sequence shown here is derived from an EMBL/GenBank/DDBJ whole genome shotgun (WGS) entry which is preliminary data.</text>
</comment>
<name>A0A3L6RDB0_PANMI</name>
<reference evidence="3" key="1">
    <citation type="journal article" date="2019" name="Nat. Commun.">
        <title>The genome of broomcorn millet.</title>
        <authorList>
            <person name="Zou C."/>
            <person name="Miki D."/>
            <person name="Li D."/>
            <person name="Tang Q."/>
            <person name="Xiao L."/>
            <person name="Rajput S."/>
            <person name="Deng P."/>
            <person name="Jia W."/>
            <person name="Huang R."/>
            <person name="Zhang M."/>
            <person name="Sun Y."/>
            <person name="Hu J."/>
            <person name="Fu X."/>
            <person name="Schnable P.S."/>
            <person name="Li F."/>
            <person name="Zhang H."/>
            <person name="Feng B."/>
            <person name="Zhu X."/>
            <person name="Liu R."/>
            <person name="Schnable J.C."/>
            <person name="Zhu J.-K."/>
            <person name="Zhang H."/>
        </authorList>
    </citation>
    <scope>NUCLEOTIDE SEQUENCE [LARGE SCALE GENOMIC DNA]</scope>
</reference>
<dbReference type="AlphaFoldDB" id="A0A3L6RDB0"/>
<keyword evidence="3" id="KW-1185">Reference proteome</keyword>
<dbReference type="Proteomes" id="UP000275267">
    <property type="component" value="Unassembled WGS sequence"/>
</dbReference>
<evidence type="ECO:0000256" key="1">
    <source>
        <dbReference type="SAM" id="MobiDB-lite"/>
    </source>
</evidence>
<accession>A0A3L6RDB0</accession>
<protein>
    <submittedName>
        <fullName evidence="2">Uncharacterized protein</fullName>
    </submittedName>
</protein>
<organism evidence="2 3">
    <name type="scientific">Panicum miliaceum</name>
    <name type="common">Proso millet</name>
    <name type="synonym">Broomcorn millet</name>
    <dbReference type="NCBI Taxonomy" id="4540"/>
    <lineage>
        <taxon>Eukaryota</taxon>
        <taxon>Viridiplantae</taxon>
        <taxon>Streptophyta</taxon>
        <taxon>Embryophyta</taxon>
        <taxon>Tracheophyta</taxon>
        <taxon>Spermatophyta</taxon>
        <taxon>Magnoliopsida</taxon>
        <taxon>Liliopsida</taxon>
        <taxon>Poales</taxon>
        <taxon>Poaceae</taxon>
        <taxon>PACMAD clade</taxon>
        <taxon>Panicoideae</taxon>
        <taxon>Panicodae</taxon>
        <taxon>Paniceae</taxon>
        <taxon>Panicinae</taxon>
        <taxon>Panicum</taxon>
        <taxon>Panicum sect. Panicum</taxon>
    </lineage>
</organism>
<feature type="region of interest" description="Disordered" evidence="1">
    <location>
        <begin position="140"/>
        <end position="162"/>
    </location>
</feature>